<dbReference type="SUPFAM" id="SSF54637">
    <property type="entry name" value="Thioesterase/thiol ester dehydrase-isomerase"/>
    <property type="match status" value="1"/>
</dbReference>
<evidence type="ECO:0000313" key="5">
    <source>
        <dbReference type="Proteomes" id="UP001501591"/>
    </source>
</evidence>
<gene>
    <name evidence="4" type="ORF">GCM10022383_04880</name>
</gene>
<accession>A0ABP7MSN8</accession>
<feature type="domain" description="Acyl-CoA thioesterase-like C-terminal" evidence="3">
    <location>
        <begin position="147"/>
        <end position="259"/>
    </location>
</feature>
<dbReference type="InterPro" id="IPR042171">
    <property type="entry name" value="Acyl-CoA_hotdog"/>
</dbReference>
<evidence type="ECO:0000259" key="3">
    <source>
        <dbReference type="Pfam" id="PF20789"/>
    </source>
</evidence>
<evidence type="ECO:0000259" key="2">
    <source>
        <dbReference type="Pfam" id="PF13622"/>
    </source>
</evidence>
<protein>
    <submittedName>
        <fullName evidence="4">Thioesterase family protein</fullName>
    </submittedName>
</protein>
<proteinExistence type="predicted"/>
<evidence type="ECO:0000256" key="1">
    <source>
        <dbReference type="SAM" id="MobiDB-lite"/>
    </source>
</evidence>
<feature type="compositionally biased region" description="Polar residues" evidence="1">
    <location>
        <begin position="251"/>
        <end position="262"/>
    </location>
</feature>
<name>A0ABP7MSN8_9MICO</name>
<dbReference type="Gene3D" id="2.40.160.210">
    <property type="entry name" value="Acyl-CoA thioesterase, double hotdog domain"/>
    <property type="match status" value="1"/>
</dbReference>
<comment type="caution">
    <text evidence="4">The sequence shown here is derived from an EMBL/GenBank/DDBJ whole genome shotgun (WGS) entry which is preliminary data.</text>
</comment>
<reference evidence="5" key="1">
    <citation type="journal article" date="2019" name="Int. J. Syst. Evol. Microbiol.">
        <title>The Global Catalogue of Microorganisms (GCM) 10K type strain sequencing project: providing services to taxonomists for standard genome sequencing and annotation.</title>
        <authorList>
            <consortium name="The Broad Institute Genomics Platform"/>
            <consortium name="The Broad Institute Genome Sequencing Center for Infectious Disease"/>
            <person name="Wu L."/>
            <person name="Ma J."/>
        </authorList>
    </citation>
    <scope>NUCLEOTIDE SEQUENCE [LARGE SCALE GENOMIC DNA]</scope>
    <source>
        <strain evidence="5">JCM 17024</strain>
    </source>
</reference>
<dbReference type="RefSeq" id="WP_344817906.1">
    <property type="nucleotide sequence ID" value="NZ_BAABCP010000001.1"/>
</dbReference>
<dbReference type="Pfam" id="PF20789">
    <property type="entry name" value="4HBT_3C"/>
    <property type="match status" value="1"/>
</dbReference>
<dbReference type="EMBL" id="BAABCP010000001">
    <property type="protein sequence ID" value="GAA3929102.1"/>
    <property type="molecule type" value="Genomic_DNA"/>
</dbReference>
<feature type="domain" description="Acyl-CoA thioesterase-like N-terminal HotDog" evidence="2">
    <location>
        <begin position="25"/>
        <end position="110"/>
    </location>
</feature>
<evidence type="ECO:0000313" key="4">
    <source>
        <dbReference type="EMBL" id="GAA3929102.1"/>
    </source>
</evidence>
<dbReference type="Pfam" id="PF13622">
    <property type="entry name" value="4HBT_3"/>
    <property type="match status" value="1"/>
</dbReference>
<dbReference type="Proteomes" id="UP001501591">
    <property type="component" value="Unassembled WGS sequence"/>
</dbReference>
<dbReference type="InterPro" id="IPR049450">
    <property type="entry name" value="ACOT8-like_C"/>
</dbReference>
<sequence length="262" mass="28639">MDGVSSYFQRLSETVFEPTEHVGGAWNPGEQHIAPVLGLLAHLVETEHRERRAESPLILTRVGYDILGVIPMDAFEITAPRVLRPGRTIELVEATLRHGGRAAVTLRAWMLQPGDTSAIAGSPLPRMPERESLPRWRPDDVWPGGAIRSIDARREAVAAGRSRAWIRPRHPLLEGETISPRARMLGMIDFANGIATRVPPERALYPNVDLTATVFREPAGEWFGLDTSVSFGADGTGLTESVLSDEAGPLGTSSQTLTVRSR</sequence>
<dbReference type="InterPro" id="IPR029069">
    <property type="entry name" value="HotDog_dom_sf"/>
</dbReference>
<keyword evidence="5" id="KW-1185">Reference proteome</keyword>
<feature type="region of interest" description="Disordered" evidence="1">
    <location>
        <begin position="240"/>
        <end position="262"/>
    </location>
</feature>
<dbReference type="InterPro" id="IPR049449">
    <property type="entry name" value="TesB_ACOT8-like_N"/>
</dbReference>
<organism evidence="4 5">
    <name type="scientific">Microbacterium soli</name>
    <dbReference type="NCBI Taxonomy" id="446075"/>
    <lineage>
        <taxon>Bacteria</taxon>
        <taxon>Bacillati</taxon>
        <taxon>Actinomycetota</taxon>
        <taxon>Actinomycetes</taxon>
        <taxon>Micrococcales</taxon>
        <taxon>Microbacteriaceae</taxon>
        <taxon>Microbacterium</taxon>
    </lineage>
</organism>